<feature type="domain" description="Cytochrome b561 bacterial/Ni-hydrogenase" evidence="16">
    <location>
        <begin position="178"/>
        <end position="356"/>
    </location>
</feature>
<evidence type="ECO:0000313" key="17">
    <source>
        <dbReference type="EMBL" id="MCO6417235.1"/>
    </source>
</evidence>
<evidence type="ECO:0000256" key="4">
    <source>
        <dbReference type="ARBA" id="ARBA00022448"/>
    </source>
</evidence>
<keyword evidence="4" id="KW-0813">Transport</keyword>
<feature type="transmembrane region" description="Helical" evidence="14">
    <location>
        <begin position="188"/>
        <end position="209"/>
    </location>
</feature>
<feature type="transmembrane region" description="Helical" evidence="14">
    <location>
        <begin position="286"/>
        <end position="307"/>
    </location>
</feature>
<dbReference type="Pfam" id="PF01292">
    <property type="entry name" value="Ni_hydr_CYTB"/>
    <property type="match status" value="1"/>
</dbReference>
<keyword evidence="11" id="KW-0408">Iron</keyword>
<keyword evidence="6" id="KW-0349">Heme</keyword>
<evidence type="ECO:0000256" key="5">
    <source>
        <dbReference type="ARBA" id="ARBA00022475"/>
    </source>
</evidence>
<comment type="subcellular location">
    <subcellularLocation>
        <location evidence="2">Cell membrane</location>
        <topology evidence="2">Multi-pass membrane protein</topology>
    </subcellularLocation>
</comment>
<dbReference type="PANTHER" id="PTHR30074">
    <property type="entry name" value="FORMATE DEHYDROGENASE, NITRATE-INDUCIBLE, CYTOCHROME B556 FDN SUBUNIT"/>
    <property type="match status" value="1"/>
</dbReference>
<feature type="signal peptide" evidence="15">
    <location>
        <begin position="1"/>
        <end position="21"/>
    </location>
</feature>
<dbReference type="RefSeq" id="WP_252953863.1">
    <property type="nucleotide sequence ID" value="NZ_JAFIRR010000084.1"/>
</dbReference>
<dbReference type="InterPro" id="IPR051817">
    <property type="entry name" value="FDH_cytochrome_b556_subunit"/>
</dbReference>
<dbReference type="Proteomes" id="UP001523392">
    <property type="component" value="Unassembled WGS sequence"/>
</dbReference>
<comment type="cofactor">
    <cofactor evidence="1">
        <name>heme</name>
        <dbReference type="ChEBI" id="CHEBI:30413"/>
    </cofactor>
</comment>
<feature type="region of interest" description="Disordered" evidence="13">
    <location>
        <begin position="17"/>
        <end position="92"/>
    </location>
</feature>
<evidence type="ECO:0000313" key="18">
    <source>
        <dbReference type="Proteomes" id="UP001523392"/>
    </source>
</evidence>
<keyword evidence="8" id="KW-0479">Metal-binding</keyword>
<gene>
    <name evidence="17" type="ORF">JYK14_13825</name>
</gene>
<comment type="caution">
    <text evidence="17">The sequence shown here is derived from an EMBL/GenBank/DDBJ whole genome shotgun (WGS) entry which is preliminary data.</text>
</comment>
<reference evidence="17 18" key="1">
    <citation type="submission" date="2021-12" db="EMBL/GenBank/DDBJ databases">
        <title>Siccirubricoccus leaddurans sp. nov., a high concentration Zn2+ tolerance bacterium.</title>
        <authorList>
            <person name="Cao Y."/>
        </authorList>
    </citation>
    <scope>NUCLEOTIDE SEQUENCE [LARGE SCALE GENOMIC DNA]</scope>
    <source>
        <strain evidence="17 18">KC 17139</strain>
    </source>
</reference>
<accession>A0ABT1D7K1</accession>
<sequence>MSRALLGAALALSLLAGGAQAQQTSGQPSGGAPEVQAPVPEVGAGRGRLGSGQVPQTTEPQAPTGAPDAPPVAAAPTPVTPIPAPPPLGDRDQADAAELELQATLRGQRISGRISIPNATAANLIQPAGREWREFHNRILTWVGGVAVLGMLVILAGFFLVKGRIRPEAGMSGRTLLRFNLLERANHWMVASCFVVLALSGLNLTFGRHVLLPVIGPEAFTAVSAAGKIAHNFLAFPFTLGLVVMFLLWVRDNIPNRLDIEWVKKGGGFIGRGHPQARRFNAGQKGMFWITILGGGLVAASGYVLVFPFTVTDIAGQQWAHVVHGLLTVLMIAAILAHIYIGSIGMEGAIDAMTTGQVDENWAREHHSLWLEEERVKARAPVPGAKPAGAG</sequence>
<keyword evidence="17" id="KW-0560">Oxidoreductase</keyword>
<evidence type="ECO:0000259" key="16">
    <source>
        <dbReference type="Pfam" id="PF01292"/>
    </source>
</evidence>
<feature type="compositionally biased region" description="Pro residues" evidence="13">
    <location>
        <begin position="78"/>
        <end position="88"/>
    </location>
</feature>
<feature type="compositionally biased region" description="Low complexity" evidence="13">
    <location>
        <begin position="62"/>
        <end position="77"/>
    </location>
</feature>
<evidence type="ECO:0000256" key="1">
    <source>
        <dbReference type="ARBA" id="ARBA00001971"/>
    </source>
</evidence>
<dbReference type="EMBL" id="JAFIRR010000084">
    <property type="protein sequence ID" value="MCO6417235.1"/>
    <property type="molecule type" value="Genomic_DNA"/>
</dbReference>
<feature type="transmembrane region" description="Helical" evidence="14">
    <location>
        <begin position="319"/>
        <end position="341"/>
    </location>
</feature>
<dbReference type="InterPro" id="IPR011577">
    <property type="entry name" value="Cyt_b561_bac/Ni-Hgenase"/>
</dbReference>
<dbReference type="GO" id="GO:0008863">
    <property type="term" value="F:formate dehydrogenase (NAD+) activity"/>
    <property type="evidence" value="ECO:0007669"/>
    <property type="project" value="UniProtKB-EC"/>
</dbReference>
<comment type="similarity">
    <text evidence="3">Belongs to the formate dehydrogenase gamma subunit family.</text>
</comment>
<keyword evidence="5" id="KW-1003">Cell membrane</keyword>
<evidence type="ECO:0000256" key="7">
    <source>
        <dbReference type="ARBA" id="ARBA00022692"/>
    </source>
</evidence>
<keyword evidence="9" id="KW-0249">Electron transport</keyword>
<dbReference type="InterPro" id="IPR006471">
    <property type="entry name" value="Formate_DH_gsu"/>
</dbReference>
<keyword evidence="12 14" id="KW-0472">Membrane</keyword>
<dbReference type="NCBIfam" id="TIGR01583">
    <property type="entry name" value="formate-DH-gamm"/>
    <property type="match status" value="1"/>
</dbReference>
<keyword evidence="7 14" id="KW-0812">Transmembrane</keyword>
<keyword evidence="18" id="KW-1185">Reference proteome</keyword>
<feature type="transmembrane region" description="Helical" evidence="14">
    <location>
        <begin position="139"/>
        <end position="161"/>
    </location>
</feature>
<dbReference type="PRINTS" id="PR00173">
    <property type="entry name" value="EDTRNSPORT"/>
</dbReference>
<evidence type="ECO:0000256" key="11">
    <source>
        <dbReference type="ARBA" id="ARBA00023004"/>
    </source>
</evidence>
<evidence type="ECO:0000256" key="13">
    <source>
        <dbReference type="SAM" id="MobiDB-lite"/>
    </source>
</evidence>
<keyword evidence="10 14" id="KW-1133">Transmembrane helix</keyword>
<evidence type="ECO:0000256" key="9">
    <source>
        <dbReference type="ARBA" id="ARBA00022982"/>
    </source>
</evidence>
<dbReference type="PANTHER" id="PTHR30074:SF6">
    <property type="entry name" value="FORMATE DEHYDROGENASE GAMMA SUBUNIT"/>
    <property type="match status" value="1"/>
</dbReference>
<dbReference type="Gene3D" id="1.20.950.20">
    <property type="entry name" value="Transmembrane di-heme cytochromes, Chain C"/>
    <property type="match status" value="1"/>
</dbReference>
<protein>
    <submittedName>
        <fullName evidence="17">Formate dehydrogenase subunit gamma</fullName>
        <ecNumber evidence="17">1.17.1.9</ecNumber>
    </submittedName>
</protein>
<evidence type="ECO:0000256" key="12">
    <source>
        <dbReference type="ARBA" id="ARBA00023136"/>
    </source>
</evidence>
<dbReference type="InterPro" id="IPR016174">
    <property type="entry name" value="Di-haem_cyt_TM"/>
</dbReference>
<evidence type="ECO:0000256" key="3">
    <source>
        <dbReference type="ARBA" id="ARBA00010747"/>
    </source>
</evidence>
<evidence type="ECO:0000256" key="15">
    <source>
        <dbReference type="SAM" id="SignalP"/>
    </source>
</evidence>
<feature type="transmembrane region" description="Helical" evidence="14">
    <location>
        <begin position="229"/>
        <end position="250"/>
    </location>
</feature>
<evidence type="ECO:0000256" key="8">
    <source>
        <dbReference type="ARBA" id="ARBA00022723"/>
    </source>
</evidence>
<proteinExistence type="inferred from homology"/>
<evidence type="ECO:0000256" key="10">
    <source>
        <dbReference type="ARBA" id="ARBA00022989"/>
    </source>
</evidence>
<feature type="compositionally biased region" description="Low complexity" evidence="13">
    <location>
        <begin position="17"/>
        <end position="32"/>
    </location>
</feature>
<evidence type="ECO:0000256" key="2">
    <source>
        <dbReference type="ARBA" id="ARBA00004651"/>
    </source>
</evidence>
<organism evidence="17 18">
    <name type="scientific">Siccirubricoccus soli</name>
    <dbReference type="NCBI Taxonomy" id="2899147"/>
    <lineage>
        <taxon>Bacteria</taxon>
        <taxon>Pseudomonadati</taxon>
        <taxon>Pseudomonadota</taxon>
        <taxon>Alphaproteobacteria</taxon>
        <taxon>Acetobacterales</taxon>
        <taxon>Roseomonadaceae</taxon>
        <taxon>Siccirubricoccus</taxon>
    </lineage>
</organism>
<keyword evidence="15" id="KW-0732">Signal</keyword>
<evidence type="ECO:0000256" key="6">
    <source>
        <dbReference type="ARBA" id="ARBA00022617"/>
    </source>
</evidence>
<dbReference type="SUPFAM" id="SSF81342">
    <property type="entry name" value="Transmembrane di-heme cytochromes"/>
    <property type="match status" value="1"/>
</dbReference>
<feature type="chain" id="PRO_5045569068" evidence="15">
    <location>
        <begin position="22"/>
        <end position="391"/>
    </location>
</feature>
<evidence type="ECO:0000256" key="14">
    <source>
        <dbReference type="SAM" id="Phobius"/>
    </source>
</evidence>
<dbReference type="EC" id="1.17.1.9" evidence="17"/>
<name>A0ABT1D7K1_9PROT</name>